<evidence type="ECO:0000313" key="3">
    <source>
        <dbReference type="Proteomes" id="UP001190700"/>
    </source>
</evidence>
<organism evidence="2 3">
    <name type="scientific">Cymbomonas tetramitiformis</name>
    <dbReference type="NCBI Taxonomy" id="36881"/>
    <lineage>
        <taxon>Eukaryota</taxon>
        <taxon>Viridiplantae</taxon>
        <taxon>Chlorophyta</taxon>
        <taxon>Pyramimonadophyceae</taxon>
        <taxon>Pyramimonadales</taxon>
        <taxon>Pyramimonadaceae</taxon>
        <taxon>Cymbomonas</taxon>
    </lineage>
</organism>
<keyword evidence="1" id="KW-1133">Transmembrane helix</keyword>
<reference evidence="2 3" key="1">
    <citation type="journal article" date="2015" name="Genome Biol. Evol.">
        <title>Comparative Genomics of a Bacterivorous Green Alga Reveals Evolutionary Causalities and Consequences of Phago-Mixotrophic Mode of Nutrition.</title>
        <authorList>
            <person name="Burns J.A."/>
            <person name="Paasch A."/>
            <person name="Narechania A."/>
            <person name="Kim E."/>
        </authorList>
    </citation>
    <scope>NUCLEOTIDE SEQUENCE [LARGE SCALE GENOMIC DNA]</scope>
    <source>
        <strain evidence="2 3">PLY_AMNH</strain>
    </source>
</reference>
<feature type="transmembrane region" description="Helical" evidence="1">
    <location>
        <begin position="17"/>
        <end position="42"/>
    </location>
</feature>
<proteinExistence type="predicted"/>
<dbReference type="AlphaFoldDB" id="A0AAE0BLX2"/>
<gene>
    <name evidence="2" type="ORF">CYMTET_51903</name>
</gene>
<keyword evidence="1" id="KW-0812">Transmembrane</keyword>
<evidence type="ECO:0000313" key="2">
    <source>
        <dbReference type="EMBL" id="KAK3238062.1"/>
    </source>
</evidence>
<evidence type="ECO:0000256" key="1">
    <source>
        <dbReference type="SAM" id="Phobius"/>
    </source>
</evidence>
<keyword evidence="1" id="KW-0472">Membrane</keyword>
<comment type="caution">
    <text evidence="2">The sequence shown here is derived from an EMBL/GenBank/DDBJ whole genome shotgun (WGS) entry which is preliminary data.</text>
</comment>
<dbReference type="EMBL" id="LGRX02034344">
    <property type="protein sequence ID" value="KAK3238062.1"/>
    <property type="molecule type" value="Genomic_DNA"/>
</dbReference>
<keyword evidence="3" id="KW-1185">Reference proteome</keyword>
<name>A0AAE0BLX2_9CHLO</name>
<sequence length="90" mass="9668">MVEVPAPDDSTAISEEAWFSFFVLPLAAFTACAVPGLGMMYYRYTKESKAAHMSPTSDKEQETTVAVLGLQGHIEASPAHTVGSKVHPVQ</sequence>
<accession>A0AAE0BLX2</accession>
<dbReference type="Proteomes" id="UP001190700">
    <property type="component" value="Unassembled WGS sequence"/>
</dbReference>
<protein>
    <submittedName>
        <fullName evidence="2">Uncharacterized protein</fullName>
    </submittedName>
</protein>